<dbReference type="Proteomes" id="UP000092691">
    <property type="component" value="Chromosome"/>
</dbReference>
<sequence>MARCFCVINGPVTTAMKEAGAPHHVNVLSYTEYSKLFFDFDQYSVARSAAPFGSAIHPLTGETDDTKYVPVRYTVDGRRGDISSSDVADFLRQGRDIILLGEYGSGKSRCLREVFRQLTASAEKDFCYPVAIDLRKSWGLRQSGELIRRHFNDLGLDDLEASAIRAFRARSLVMLVDGFDEIGSQAWSNDLGKLRAIRAKSLEGVKDLVKNNGGGTLVAGREHYFATNEEMYSSLGMDARETIIIRSKNEFSDSELLEYFQNRDLDVDIPSWLPRRPLICQTIGELASDDFDAMFGEEGNEIAFWNHFIKVLCQRDANIHISFDTETIFKIFVQLARLTRARASNVGPLSLPDLQTAFEAVTGTAPVEEASILLQRLPSLGRVGQETADLQFVDVYILDGLRAKDVASIAHADEIEFGKVSGQKWLNPLGDLGQRVLANENSLSERTKLNLLARAEAGGNMVLASDVFAALLRENTKAIDFEGIELKGAEFLYLPLDEREFSNFTLRQSYFGELALPAKMNSGARLIDCVTPKVTGISSPAALPNWITDLDAEAFDSVANVAKIRKIGLNPAQEILVTVVRKTFFQKGAGRKEEALLRGLGKVAAKSLSTRILNLMLKEGLLTSFKGDEGPVYSPVRSNTARMQKLLDELGSSTDPLWVQVSVM</sequence>
<evidence type="ECO:0000313" key="2">
    <source>
        <dbReference type="EMBL" id="ANP86524.1"/>
    </source>
</evidence>
<dbReference type="InterPro" id="IPR027417">
    <property type="entry name" value="P-loop_NTPase"/>
</dbReference>
<accession>A0A1B1C9W9</accession>
<feature type="domain" description="NACHT" evidence="1">
    <location>
        <begin position="97"/>
        <end position="186"/>
    </location>
</feature>
<evidence type="ECO:0000259" key="1">
    <source>
        <dbReference type="Pfam" id="PF05729"/>
    </source>
</evidence>
<dbReference type="AlphaFoldDB" id="A0A1B1C9W9"/>
<proteinExistence type="predicted"/>
<evidence type="ECO:0000313" key="3">
    <source>
        <dbReference type="Proteomes" id="UP000092691"/>
    </source>
</evidence>
<organism evidence="2 3">
    <name type="scientific">Rhizobium leguminosarum</name>
    <dbReference type="NCBI Taxonomy" id="384"/>
    <lineage>
        <taxon>Bacteria</taxon>
        <taxon>Pseudomonadati</taxon>
        <taxon>Pseudomonadota</taxon>
        <taxon>Alphaproteobacteria</taxon>
        <taxon>Hyphomicrobiales</taxon>
        <taxon>Rhizobiaceae</taxon>
        <taxon>Rhizobium/Agrobacterium group</taxon>
        <taxon>Rhizobium</taxon>
    </lineage>
</organism>
<name>A0A1B1C9W9_RHILE</name>
<protein>
    <recommendedName>
        <fullName evidence="1">NACHT domain-containing protein</fullName>
    </recommendedName>
</protein>
<dbReference type="EMBL" id="CP016286">
    <property type="protein sequence ID" value="ANP86524.1"/>
    <property type="molecule type" value="Genomic_DNA"/>
</dbReference>
<reference evidence="2 3" key="1">
    <citation type="submission" date="2016-06" db="EMBL/GenBank/DDBJ databases">
        <title>Microsymbionts genomes from the relict species Vavilovia formosa.</title>
        <authorList>
            <person name="Chirak E."/>
            <person name="Kimeklis A."/>
            <person name="Andronov E."/>
        </authorList>
    </citation>
    <scope>NUCLEOTIDE SEQUENCE [LARGE SCALE GENOMIC DNA]</scope>
    <source>
        <strain evidence="2 3">Vaf10</strain>
    </source>
</reference>
<dbReference type="SUPFAM" id="SSF52540">
    <property type="entry name" value="P-loop containing nucleoside triphosphate hydrolases"/>
    <property type="match status" value="1"/>
</dbReference>
<dbReference type="InterPro" id="IPR007111">
    <property type="entry name" value="NACHT_NTPase"/>
</dbReference>
<dbReference type="Gene3D" id="3.40.50.300">
    <property type="entry name" value="P-loop containing nucleotide triphosphate hydrolases"/>
    <property type="match status" value="1"/>
</dbReference>
<dbReference type="Pfam" id="PF05729">
    <property type="entry name" value="NACHT"/>
    <property type="match status" value="1"/>
</dbReference>
<gene>
    <name evidence="2" type="ORF">BA011_12840</name>
</gene>